<accession>A0A2H0BU35</accession>
<dbReference type="Proteomes" id="UP000231246">
    <property type="component" value="Unassembled WGS sequence"/>
</dbReference>
<name>A0A2H0BU35_9BACT</name>
<evidence type="ECO:0000313" key="1">
    <source>
        <dbReference type="EMBL" id="PIP61205.1"/>
    </source>
</evidence>
<comment type="caution">
    <text evidence="1">The sequence shown here is derived from an EMBL/GenBank/DDBJ whole genome shotgun (WGS) entry which is preliminary data.</text>
</comment>
<gene>
    <name evidence="1" type="ORF">COW99_05455</name>
</gene>
<proteinExistence type="predicted"/>
<dbReference type="AlphaFoldDB" id="A0A2H0BU35"/>
<dbReference type="EMBL" id="PCTA01000033">
    <property type="protein sequence ID" value="PIP61205.1"/>
    <property type="molecule type" value="Genomic_DNA"/>
</dbReference>
<reference evidence="1 2" key="1">
    <citation type="submission" date="2017-09" db="EMBL/GenBank/DDBJ databases">
        <title>Depth-based differentiation of microbial function through sediment-hosted aquifers and enrichment of novel symbionts in the deep terrestrial subsurface.</title>
        <authorList>
            <person name="Probst A.J."/>
            <person name="Ladd B."/>
            <person name="Jarett J.K."/>
            <person name="Geller-Mcgrath D.E."/>
            <person name="Sieber C.M."/>
            <person name="Emerson J.B."/>
            <person name="Anantharaman K."/>
            <person name="Thomas B.C."/>
            <person name="Malmstrom R."/>
            <person name="Stieglmeier M."/>
            <person name="Klingl A."/>
            <person name="Woyke T."/>
            <person name="Ryan C.M."/>
            <person name="Banfield J.F."/>
        </authorList>
    </citation>
    <scope>NUCLEOTIDE SEQUENCE [LARGE SCALE GENOMIC DNA]</scope>
    <source>
        <strain evidence="1">CG22_combo_CG10-13_8_21_14_all_38_20</strain>
    </source>
</reference>
<protein>
    <recommendedName>
        <fullName evidence="3">Antitoxin</fullName>
    </recommendedName>
</protein>
<sequence length="91" mass="10620">MKRSVSISEFRENLSMYLRLARYGGESVTIVDEKIDETVGVLVPPKKETDWDEYMKFVESMHGAWKDLPADKNREALRKTDIKTINSRLKK</sequence>
<evidence type="ECO:0008006" key="3">
    <source>
        <dbReference type="Google" id="ProtNLM"/>
    </source>
</evidence>
<organism evidence="1 2">
    <name type="scientific">Candidatus Roizmanbacteria bacterium CG22_combo_CG10-13_8_21_14_all_38_20</name>
    <dbReference type="NCBI Taxonomy" id="1974862"/>
    <lineage>
        <taxon>Bacteria</taxon>
        <taxon>Candidatus Roizmaniibacteriota</taxon>
    </lineage>
</organism>
<evidence type="ECO:0000313" key="2">
    <source>
        <dbReference type="Proteomes" id="UP000231246"/>
    </source>
</evidence>